<evidence type="ECO:0000256" key="1">
    <source>
        <dbReference type="ARBA" id="ARBA00004651"/>
    </source>
</evidence>
<gene>
    <name evidence="8" type="ORF">KTU01_09710</name>
</gene>
<proteinExistence type="predicted"/>
<reference evidence="8 9" key="1">
    <citation type="submission" date="2019-07" db="EMBL/GenBank/DDBJ databases">
        <title>Whole genome shotgun sequence of Kocuria turfanensis NBRC 107627.</title>
        <authorList>
            <person name="Hosoyama A."/>
            <person name="Uohara A."/>
            <person name="Ohji S."/>
            <person name="Ichikawa N."/>
        </authorList>
    </citation>
    <scope>NUCLEOTIDE SEQUENCE [LARGE SCALE GENOMIC DNA]</scope>
    <source>
        <strain evidence="8 9">NBRC 107627</strain>
    </source>
</reference>
<accession>A0A512IAX1</accession>
<dbReference type="EMBL" id="BJZS01000028">
    <property type="protein sequence ID" value="GEO94848.1"/>
    <property type="molecule type" value="Genomic_DNA"/>
</dbReference>
<dbReference type="PANTHER" id="PTHR35007">
    <property type="entry name" value="INTEGRAL MEMBRANE PROTEIN-RELATED"/>
    <property type="match status" value="1"/>
</dbReference>
<evidence type="ECO:0000256" key="3">
    <source>
        <dbReference type="ARBA" id="ARBA00022692"/>
    </source>
</evidence>
<dbReference type="STRING" id="388357.GCA_001580365_01317"/>
<name>A0A512IAX1_9MICC</name>
<dbReference type="Proteomes" id="UP000321103">
    <property type="component" value="Unassembled WGS sequence"/>
</dbReference>
<dbReference type="PANTHER" id="PTHR35007:SF4">
    <property type="entry name" value="CONSERVED TRANSMEMBRANE PROTEIN-RELATED"/>
    <property type="match status" value="1"/>
</dbReference>
<evidence type="ECO:0000256" key="2">
    <source>
        <dbReference type="ARBA" id="ARBA00022475"/>
    </source>
</evidence>
<evidence type="ECO:0000256" key="6">
    <source>
        <dbReference type="SAM" id="Phobius"/>
    </source>
</evidence>
<feature type="domain" description="Type II secretion system protein GspF" evidence="7">
    <location>
        <begin position="61"/>
        <end position="200"/>
    </location>
</feature>
<dbReference type="InterPro" id="IPR018076">
    <property type="entry name" value="T2SS_GspF_dom"/>
</dbReference>
<keyword evidence="9" id="KW-1185">Reference proteome</keyword>
<sequence>MNALLVLALCLAGCSAALLGGPLHRVRAAARRDPGGTRAPAWRSRLSRDAAAEAAEWVALLRRLAALLQAGRSPATAFEGAAGGAGHRSRTPTARHVEQLCAAVAAAARLGLGTADALAAVPSPALGHRPLERWAASATAELTLCWEVSERTGAPLAELLGGLADALEAELDAEAARSTALAGPRSTVRILSWLPVLGIALGMLMGVDPLRTLFTTPWGVAALVAGAVLTVLGRAWTRALIARAEAVGAR</sequence>
<dbReference type="Pfam" id="PF00482">
    <property type="entry name" value="T2SSF"/>
    <property type="match status" value="1"/>
</dbReference>
<evidence type="ECO:0000313" key="9">
    <source>
        <dbReference type="Proteomes" id="UP000321103"/>
    </source>
</evidence>
<protein>
    <recommendedName>
        <fullName evidence="7">Type II secretion system protein GspF domain-containing protein</fullName>
    </recommendedName>
</protein>
<dbReference type="AlphaFoldDB" id="A0A512IAX1"/>
<evidence type="ECO:0000313" key="8">
    <source>
        <dbReference type="EMBL" id="GEO94848.1"/>
    </source>
</evidence>
<comment type="caution">
    <text evidence="8">The sequence shown here is derived from an EMBL/GenBank/DDBJ whole genome shotgun (WGS) entry which is preliminary data.</text>
</comment>
<evidence type="ECO:0000259" key="7">
    <source>
        <dbReference type="Pfam" id="PF00482"/>
    </source>
</evidence>
<dbReference type="GO" id="GO:0005886">
    <property type="term" value="C:plasma membrane"/>
    <property type="evidence" value="ECO:0007669"/>
    <property type="project" value="UniProtKB-SubCell"/>
</dbReference>
<keyword evidence="2" id="KW-1003">Cell membrane</keyword>
<keyword evidence="3 6" id="KW-0812">Transmembrane</keyword>
<evidence type="ECO:0000256" key="5">
    <source>
        <dbReference type="ARBA" id="ARBA00023136"/>
    </source>
</evidence>
<dbReference type="RefSeq" id="WP_062735078.1">
    <property type="nucleotide sequence ID" value="NZ_BJZS01000028.1"/>
</dbReference>
<keyword evidence="5 6" id="KW-0472">Membrane</keyword>
<comment type="subcellular location">
    <subcellularLocation>
        <location evidence="1">Cell membrane</location>
        <topology evidence="1">Multi-pass membrane protein</topology>
    </subcellularLocation>
</comment>
<keyword evidence="4 6" id="KW-1133">Transmembrane helix</keyword>
<organism evidence="8 9">
    <name type="scientific">Kocuria turfanensis</name>
    <dbReference type="NCBI Taxonomy" id="388357"/>
    <lineage>
        <taxon>Bacteria</taxon>
        <taxon>Bacillati</taxon>
        <taxon>Actinomycetota</taxon>
        <taxon>Actinomycetes</taxon>
        <taxon>Micrococcales</taxon>
        <taxon>Micrococcaceae</taxon>
        <taxon>Kocuria</taxon>
    </lineage>
</organism>
<feature type="transmembrane region" description="Helical" evidence="6">
    <location>
        <begin position="219"/>
        <end position="237"/>
    </location>
</feature>
<feature type="transmembrane region" description="Helical" evidence="6">
    <location>
        <begin position="190"/>
        <end position="207"/>
    </location>
</feature>
<evidence type="ECO:0000256" key="4">
    <source>
        <dbReference type="ARBA" id="ARBA00022989"/>
    </source>
</evidence>